<organism evidence="1 2">
    <name type="scientific">Legionella clemsonensis</name>
    <dbReference type="NCBI Taxonomy" id="1867846"/>
    <lineage>
        <taxon>Bacteria</taxon>
        <taxon>Pseudomonadati</taxon>
        <taxon>Pseudomonadota</taxon>
        <taxon>Gammaproteobacteria</taxon>
        <taxon>Legionellales</taxon>
        <taxon>Legionellaceae</taxon>
        <taxon>Legionella</taxon>
    </lineage>
</organism>
<keyword evidence="2" id="KW-1185">Reference proteome</keyword>
<gene>
    <name evidence="1" type="ORF">clem_09180</name>
</gene>
<dbReference type="KEGG" id="lcd:clem_09180"/>
<sequence>MHYSDTYTLLKKMKNKPLAADFKKKLKELETRANNPSFINYLKEKQHDPHPDIFALRKKYDLMQLQKVVEGIEHITTAIQEASKNPVNAADRKTLSEIQTVLKDIKKTASNHKSNYDIYVNYDHYYELAKKFATHYIPFNQSNDPFKGPDFAGYCWGHTHQYGKLVSKGLLDNLSEASNKQVYRDYKRNWTITDILFRRIGWYFRVSLEQQMRSAIWNALKDLDDKSTFNFNFLIGNGFHSTSLRMVGKGIEYYENNYGVVKFDTREAAVNFITGHLLHEAENSTLNFITVYKLPYSNDPKQDMFTDLTIAQVAKEQKSVESEETVGHSPELKSAIKALQSYTDTLERQNVKGKIKANELQHLVKELNALPANAVKQRVDGILATKEHSLMLNRGTGFHFFASGFKSHSTTESLLQEISRAAGTPSITLELK</sequence>
<protein>
    <submittedName>
        <fullName evidence="1">Uncharacterized protein</fullName>
    </submittedName>
</protein>
<name>A0A222P3I5_9GAMM</name>
<evidence type="ECO:0000313" key="1">
    <source>
        <dbReference type="EMBL" id="ASQ46387.1"/>
    </source>
</evidence>
<proteinExistence type="predicted"/>
<dbReference type="OrthoDB" id="5634102at2"/>
<accession>A0A222P3I5</accession>
<dbReference type="EMBL" id="CP016397">
    <property type="protein sequence ID" value="ASQ46387.1"/>
    <property type="molecule type" value="Genomic_DNA"/>
</dbReference>
<dbReference type="AlphaFoldDB" id="A0A222P3I5"/>
<evidence type="ECO:0000313" key="2">
    <source>
        <dbReference type="Proteomes" id="UP000201728"/>
    </source>
</evidence>
<dbReference type="Proteomes" id="UP000201728">
    <property type="component" value="Chromosome"/>
</dbReference>
<reference evidence="1 2" key="1">
    <citation type="submission" date="2016-07" db="EMBL/GenBank/DDBJ databases">
        <authorList>
            <person name="Hassler H."/>
        </authorList>
    </citation>
    <scope>NUCLEOTIDE SEQUENCE [LARGE SCALE GENOMIC DNA]</scope>
    <source>
        <strain evidence="1 2">CDC-D5610</strain>
    </source>
</reference>